<reference evidence="2 3" key="1">
    <citation type="submission" date="2017-04" db="EMBL/GenBank/DDBJ databases">
        <authorList>
            <person name="Afonso C.L."/>
            <person name="Miller P.J."/>
            <person name="Scott M.A."/>
            <person name="Spackman E."/>
            <person name="Goraichik I."/>
            <person name="Dimitrov K.M."/>
            <person name="Suarez D.L."/>
            <person name="Swayne D.E."/>
        </authorList>
    </citation>
    <scope>NUCLEOTIDE SEQUENCE [LARGE SCALE GENOMIC DNA]</scope>
    <source>
        <strain evidence="2 3">ToBE</strain>
    </source>
</reference>
<dbReference type="NCBIfam" id="TIGR04086">
    <property type="entry name" value="TIGR04086_membr"/>
    <property type="match status" value="1"/>
</dbReference>
<keyword evidence="1" id="KW-0472">Membrane</keyword>
<dbReference type="Pfam" id="PF12670">
    <property type="entry name" value="DUF3792"/>
    <property type="match status" value="1"/>
</dbReference>
<dbReference type="RefSeq" id="WP_084665592.1">
    <property type="nucleotide sequence ID" value="NZ_LT838272.1"/>
</dbReference>
<accession>A0A1W1VXC0</accession>
<proteinExistence type="predicted"/>
<feature type="transmembrane region" description="Helical" evidence="1">
    <location>
        <begin position="66"/>
        <end position="86"/>
    </location>
</feature>
<protein>
    <submittedName>
        <fullName evidence="2">Putative membrane protein, TIGR04086 family</fullName>
    </submittedName>
</protein>
<feature type="transmembrane region" description="Helical" evidence="1">
    <location>
        <begin position="36"/>
        <end position="54"/>
    </location>
</feature>
<dbReference type="EMBL" id="LT838272">
    <property type="protein sequence ID" value="SMB97893.1"/>
    <property type="molecule type" value="Genomic_DNA"/>
</dbReference>
<evidence type="ECO:0000313" key="2">
    <source>
        <dbReference type="EMBL" id="SMB97893.1"/>
    </source>
</evidence>
<gene>
    <name evidence="2" type="ORF">SAMN00808754_2015</name>
</gene>
<keyword evidence="1" id="KW-1133">Transmembrane helix</keyword>
<keyword evidence="3" id="KW-1185">Reference proteome</keyword>
<evidence type="ECO:0000256" key="1">
    <source>
        <dbReference type="SAM" id="Phobius"/>
    </source>
</evidence>
<feature type="transmembrane region" description="Helical" evidence="1">
    <location>
        <begin position="98"/>
        <end position="115"/>
    </location>
</feature>
<dbReference type="Proteomes" id="UP000192569">
    <property type="component" value="Chromosome I"/>
</dbReference>
<name>A0A1W1VXC0_9FIRM</name>
<dbReference type="InterPro" id="IPR023804">
    <property type="entry name" value="DUF3792_TM"/>
</dbReference>
<evidence type="ECO:0000313" key="3">
    <source>
        <dbReference type="Proteomes" id="UP000192569"/>
    </source>
</evidence>
<organism evidence="2 3">
    <name type="scientific">Thermanaeromonas toyohensis ToBE</name>
    <dbReference type="NCBI Taxonomy" id="698762"/>
    <lineage>
        <taxon>Bacteria</taxon>
        <taxon>Bacillati</taxon>
        <taxon>Bacillota</taxon>
        <taxon>Clostridia</taxon>
        <taxon>Neomoorellales</taxon>
        <taxon>Neomoorellaceae</taxon>
        <taxon>Thermanaeromonas</taxon>
    </lineage>
</organism>
<keyword evidence="1" id="KW-0812">Transmembrane</keyword>
<dbReference type="AlphaFoldDB" id="A0A1W1VXC0"/>
<dbReference type="STRING" id="698762.SAMN00808754_2015"/>
<sequence length="116" mass="11904">MIRPLLLGLLHTLMAALIQAAILGVLFYATPLSEAWLPLLAMVVLALAIFWGALQAARLAGSRGLFQGLGVALLFILVLVALSWTGGTLTVKALAQKLGLSLLAGAMGGIAGVTGR</sequence>